<dbReference type="PANTHER" id="PTHR42781">
    <property type="entry name" value="SPERMIDINE/PUTRESCINE IMPORT ATP-BINDING PROTEIN POTA"/>
    <property type="match status" value="1"/>
</dbReference>
<keyword evidence="4 7" id="KW-0067">ATP-binding</keyword>
<organism evidence="9 10">
    <name type="scientific">Soehngenia longivitae</name>
    <dbReference type="NCBI Taxonomy" id="2562294"/>
    <lineage>
        <taxon>Bacteria</taxon>
        <taxon>Bacillati</taxon>
        <taxon>Bacillota</taxon>
        <taxon>Tissierellia</taxon>
        <taxon>Tissierellales</taxon>
        <taxon>Tissierellaceae</taxon>
        <taxon>Soehngenia</taxon>
    </lineage>
</organism>
<dbReference type="InterPro" id="IPR017879">
    <property type="entry name" value="PotA_ATP-bd"/>
</dbReference>
<dbReference type="OrthoDB" id="9802264at2"/>
<dbReference type="InterPro" id="IPR027417">
    <property type="entry name" value="P-loop_NTPase"/>
</dbReference>
<evidence type="ECO:0000256" key="5">
    <source>
        <dbReference type="ARBA" id="ARBA00022967"/>
    </source>
</evidence>
<proteinExistence type="inferred from homology"/>
<comment type="caution">
    <text evidence="9">The sequence shown here is derived from an EMBL/GenBank/DDBJ whole genome shotgun (WGS) entry which is preliminary data.</text>
</comment>
<accession>A0A4Z0D3R5</accession>
<dbReference type="Gene3D" id="2.40.50.100">
    <property type="match status" value="1"/>
</dbReference>
<dbReference type="GO" id="GO:0043190">
    <property type="term" value="C:ATP-binding cassette (ABC) transporter complex"/>
    <property type="evidence" value="ECO:0007669"/>
    <property type="project" value="InterPro"/>
</dbReference>
<dbReference type="PROSITE" id="PS50893">
    <property type="entry name" value="ABC_TRANSPORTER_2"/>
    <property type="match status" value="1"/>
</dbReference>
<protein>
    <recommendedName>
        <fullName evidence="7">Spermidine/putrescine import ATP-binding protein PotA</fullName>
        <ecNumber evidence="7">7.6.2.11</ecNumber>
    </recommendedName>
</protein>
<dbReference type="NCBIfam" id="TIGR01187">
    <property type="entry name" value="potA"/>
    <property type="match status" value="1"/>
</dbReference>
<dbReference type="NCBIfam" id="NF043075">
    <property type="entry name" value="MMSYN1_0197"/>
    <property type="match status" value="1"/>
</dbReference>
<reference evidence="9 10" key="1">
    <citation type="submission" date="2019-03" db="EMBL/GenBank/DDBJ databases">
        <title>Draft genome sequence data and analysis of a Fermenting Bacterium, Soehngenia longevitae strain 1933PT, isolated from petroleum reservoir in Azerbaijan.</title>
        <authorList>
            <person name="Grouzdev D.S."/>
            <person name="Bidzhieva S.K."/>
            <person name="Sokolova D.S."/>
            <person name="Tourova T.P."/>
            <person name="Poltaraus A.B."/>
            <person name="Nazina T.N."/>
        </authorList>
    </citation>
    <scope>NUCLEOTIDE SEQUENCE [LARGE SCALE GENOMIC DNA]</scope>
    <source>
        <strain evidence="9 10">1933P</strain>
    </source>
</reference>
<dbReference type="GO" id="GO:0016887">
    <property type="term" value="F:ATP hydrolysis activity"/>
    <property type="evidence" value="ECO:0007669"/>
    <property type="project" value="InterPro"/>
</dbReference>
<evidence type="ECO:0000256" key="3">
    <source>
        <dbReference type="ARBA" id="ARBA00022741"/>
    </source>
</evidence>
<dbReference type="SUPFAM" id="SSF52540">
    <property type="entry name" value="P-loop containing nucleoside triphosphate hydrolases"/>
    <property type="match status" value="1"/>
</dbReference>
<dbReference type="Gene3D" id="3.40.50.300">
    <property type="entry name" value="P-loop containing nucleotide triphosphate hydrolases"/>
    <property type="match status" value="1"/>
</dbReference>
<dbReference type="AlphaFoldDB" id="A0A4Z0D3R5"/>
<evidence type="ECO:0000259" key="8">
    <source>
        <dbReference type="PROSITE" id="PS50893"/>
    </source>
</evidence>
<dbReference type="InterPro" id="IPR012340">
    <property type="entry name" value="NA-bd_OB-fold"/>
</dbReference>
<dbReference type="InterPro" id="IPR008995">
    <property type="entry name" value="Mo/tungstate-bd_C_term_dom"/>
</dbReference>
<dbReference type="Pfam" id="PF00005">
    <property type="entry name" value="ABC_tran"/>
    <property type="match status" value="1"/>
</dbReference>
<evidence type="ECO:0000256" key="6">
    <source>
        <dbReference type="ARBA" id="ARBA00023136"/>
    </source>
</evidence>
<evidence type="ECO:0000256" key="7">
    <source>
        <dbReference type="RuleBase" id="RU364083"/>
    </source>
</evidence>
<dbReference type="SUPFAM" id="SSF50331">
    <property type="entry name" value="MOP-like"/>
    <property type="match status" value="1"/>
</dbReference>
<comment type="function">
    <text evidence="7">Part of the ABC transporter complex PotABCD involved in spermidine/putrescine import. Responsible for energy coupling to the transport system.</text>
</comment>
<keyword evidence="5 7" id="KW-1278">Translocase</keyword>
<keyword evidence="2 7" id="KW-1003">Cell membrane</keyword>
<dbReference type="PANTHER" id="PTHR42781:SF4">
    <property type="entry name" value="SPERMIDINE_PUTRESCINE IMPORT ATP-BINDING PROTEIN POTA"/>
    <property type="match status" value="1"/>
</dbReference>
<dbReference type="InterPro" id="IPR003593">
    <property type="entry name" value="AAA+_ATPase"/>
</dbReference>
<keyword evidence="6 7" id="KW-0472">Membrane</keyword>
<dbReference type="Gene3D" id="2.40.50.140">
    <property type="entry name" value="Nucleic acid-binding proteins"/>
    <property type="match status" value="1"/>
</dbReference>
<evidence type="ECO:0000313" key="9">
    <source>
        <dbReference type="EMBL" id="TFZ39995.1"/>
    </source>
</evidence>
<comment type="similarity">
    <text evidence="7">Belongs to the ABC transporter superfamily. Spermidine/putrescine importer (TC 3.A.1.11.1) family.</text>
</comment>
<dbReference type="GO" id="GO:0015594">
    <property type="term" value="F:ABC-type putrescine transporter activity"/>
    <property type="evidence" value="ECO:0007669"/>
    <property type="project" value="InterPro"/>
</dbReference>
<sequence>MAKVHTIDLINLSKKFGEDLVLDNMNLYIRQNEFLTLLGPSGCGKTTTLRIIGGFENPTEGKVVFEGNDITGLPPYLRQINTVFQRYALFPHLNVFENIAFGLKIKKKSNEEIKKKVTQMLELVNLAGFEKRNIESLSGGQQQRIAIARALVNEPKVLLLDEPLGALDLKLRKEMQIELKKMQQSVGITFIYVTHDQEEALTMSDTVVVMDKGKIQQIGTPIDIYNEPQNRFVAQFIGESNILDGIMEKDFKVWFLSKEFICVDKGFDKDEKVDVVIRPEDVEIVEEDKAQLMGIVKNVLFKGVHYEMEVQTNDYTWKIHSTIMKDAGSYVGLRIVPDNIHVMRKEK</sequence>
<dbReference type="PROSITE" id="PS00211">
    <property type="entry name" value="ABC_TRANSPORTER_1"/>
    <property type="match status" value="1"/>
</dbReference>
<dbReference type="InterPro" id="IPR050093">
    <property type="entry name" value="ABC_SmlMolc_Importer"/>
</dbReference>
<keyword evidence="1 7" id="KW-0813">Transport</keyword>
<dbReference type="Proteomes" id="UP000298381">
    <property type="component" value="Unassembled WGS sequence"/>
</dbReference>
<dbReference type="RefSeq" id="WP_135271067.1">
    <property type="nucleotide sequence ID" value="NZ_SRIB01000007.1"/>
</dbReference>
<dbReference type="EMBL" id="SRIB01000007">
    <property type="protein sequence ID" value="TFZ39995.1"/>
    <property type="molecule type" value="Genomic_DNA"/>
</dbReference>
<comment type="subunit">
    <text evidence="7">The complex is composed of two ATP-binding proteins (PotA), two transmembrane proteins (PotB and PotC) and a solute-binding protein (PotD).</text>
</comment>
<dbReference type="CDD" id="cd03300">
    <property type="entry name" value="ABC_PotA_N"/>
    <property type="match status" value="1"/>
</dbReference>
<name>A0A4Z0D3R5_9FIRM</name>
<keyword evidence="3 7" id="KW-0547">Nucleotide-binding</keyword>
<comment type="catalytic activity">
    <reaction evidence="7">
        <text>ATP + H2O + polyamine-[polyamine-binding protein]Side 1 = ADP + phosphate + polyamineSide 2 + [polyamine-binding protein]Side 1.</text>
        <dbReference type="EC" id="7.6.2.11"/>
    </reaction>
</comment>
<dbReference type="GO" id="GO:0005524">
    <property type="term" value="F:ATP binding"/>
    <property type="evidence" value="ECO:0007669"/>
    <property type="project" value="UniProtKB-KW"/>
</dbReference>
<dbReference type="InterPro" id="IPR005893">
    <property type="entry name" value="PotA-like"/>
</dbReference>
<dbReference type="SMART" id="SM00382">
    <property type="entry name" value="AAA"/>
    <property type="match status" value="1"/>
</dbReference>
<dbReference type="InterPro" id="IPR013611">
    <property type="entry name" value="Transp-assoc_OB_typ2"/>
</dbReference>
<dbReference type="InterPro" id="IPR017871">
    <property type="entry name" value="ABC_transporter-like_CS"/>
</dbReference>
<dbReference type="EC" id="7.6.2.11" evidence="7"/>
<feature type="domain" description="ABC transporter" evidence="8">
    <location>
        <begin position="7"/>
        <end position="237"/>
    </location>
</feature>
<dbReference type="FunFam" id="3.40.50.300:FF:000133">
    <property type="entry name" value="Spermidine/putrescine import ATP-binding protein PotA"/>
    <property type="match status" value="1"/>
</dbReference>
<dbReference type="Pfam" id="PF08402">
    <property type="entry name" value="TOBE_2"/>
    <property type="match status" value="1"/>
</dbReference>
<evidence type="ECO:0000256" key="1">
    <source>
        <dbReference type="ARBA" id="ARBA00022448"/>
    </source>
</evidence>
<dbReference type="InterPro" id="IPR003439">
    <property type="entry name" value="ABC_transporter-like_ATP-bd"/>
</dbReference>
<keyword evidence="10" id="KW-1185">Reference proteome</keyword>
<evidence type="ECO:0000256" key="4">
    <source>
        <dbReference type="ARBA" id="ARBA00022840"/>
    </source>
</evidence>
<evidence type="ECO:0000256" key="2">
    <source>
        <dbReference type="ARBA" id="ARBA00022475"/>
    </source>
</evidence>
<evidence type="ECO:0000313" key="10">
    <source>
        <dbReference type="Proteomes" id="UP000298381"/>
    </source>
</evidence>
<gene>
    <name evidence="7" type="primary">potA</name>
    <name evidence="9" type="ORF">E4100_05680</name>
</gene>